<evidence type="ECO:0000256" key="1">
    <source>
        <dbReference type="SAM" id="MobiDB-lite"/>
    </source>
</evidence>
<feature type="compositionally biased region" description="Polar residues" evidence="1">
    <location>
        <begin position="10"/>
        <end position="22"/>
    </location>
</feature>
<dbReference type="EMBL" id="CAADEW010000001">
    <property type="protein sequence ID" value="VFJ42366.1"/>
    <property type="molecule type" value="Genomic_DNA"/>
</dbReference>
<dbReference type="AlphaFoldDB" id="A0A450RT59"/>
<protein>
    <submittedName>
        <fullName evidence="2">Uncharacterized protein</fullName>
    </submittedName>
</protein>
<accession>A0A450RT59</accession>
<reference evidence="2" key="1">
    <citation type="submission" date="2019-02" db="EMBL/GenBank/DDBJ databases">
        <authorList>
            <person name="Gruber-Vodicka R. H."/>
            <person name="Seah K. B. B."/>
        </authorList>
    </citation>
    <scope>NUCLEOTIDE SEQUENCE</scope>
    <source>
        <strain evidence="2">BECK_BZ15</strain>
    </source>
</reference>
<feature type="region of interest" description="Disordered" evidence="1">
    <location>
        <begin position="59"/>
        <end position="79"/>
    </location>
</feature>
<name>A0A450RT59_9GAMM</name>
<organism evidence="2">
    <name type="scientific">Candidatus Kentrum sp. FW</name>
    <dbReference type="NCBI Taxonomy" id="2126338"/>
    <lineage>
        <taxon>Bacteria</taxon>
        <taxon>Pseudomonadati</taxon>
        <taxon>Pseudomonadota</taxon>
        <taxon>Gammaproteobacteria</taxon>
        <taxon>Candidatus Kentrum</taxon>
    </lineage>
</organism>
<proteinExistence type="predicted"/>
<evidence type="ECO:0000313" key="2">
    <source>
        <dbReference type="EMBL" id="VFJ42366.1"/>
    </source>
</evidence>
<sequence>MKSALFLSERPQNTKPGSTSIRSGTDWLYLLDSSMGGTPTENHPEADPAHIVRGVVHRNLKPVSSDTGTSERPDRIVIG</sequence>
<gene>
    <name evidence="2" type="ORF">BECKFW1821A_GA0114235_1001128</name>
</gene>
<feature type="region of interest" description="Disordered" evidence="1">
    <location>
        <begin position="1"/>
        <end position="22"/>
    </location>
</feature>
<feature type="compositionally biased region" description="Basic and acidic residues" evidence="1">
    <location>
        <begin position="69"/>
        <end position="79"/>
    </location>
</feature>